<dbReference type="PROSITE" id="PS51221">
    <property type="entry name" value="TTL"/>
    <property type="match status" value="1"/>
</dbReference>
<evidence type="ECO:0000313" key="6">
    <source>
        <dbReference type="Proteomes" id="UP000069940"/>
    </source>
</evidence>
<dbReference type="GeneID" id="109427916"/>
<dbReference type="PANTHER" id="PTHR12241">
    <property type="entry name" value="TUBULIN POLYGLUTAMYLASE"/>
    <property type="match status" value="1"/>
</dbReference>
<dbReference type="PANTHER" id="PTHR12241:SF162">
    <property type="entry name" value="TUBULIN MONOGLUTAMYLASE TTLL4"/>
    <property type="match status" value="1"/>
</dbReference>
<accession>A0ABM1ZET7</accession>
<feature type="compositionally biased region" description="Polar residues" evidence="4">
    <location>
        <begin position="1034"/>
        <end position="1050"/>
    </location>
</feature>
<keyword evidence="3" id="KW-0067">ATP-binding</keyword>
<feature type="compositionally biased region" description="Low complexity" evidence="4">
    <location>
        <begin position="1051"/>
        <end position="1068"/>
    </location>
</feature>
<dbReference type="SUPFAM" id="SSF56059">
    <property type="entry name" value="Glutathione synthetase ATP-binding domain-like"/>
    <property type="match status" value="1"/>
</dbReference>
<keyword evidence="2" id="KW-0547">Nucleotide-binding</keyword>
<evidence type="ECO:0000256" key="1">
    <source>
        <dbReference type="ARBA" id="ARBA00022598"/>
    </source>
</evidence>
<keyword evidence="1" id="KW-0436">Ligase</keyword>
<evidence type="ECO:0000256" key="2">
    <source>
        <dbReference type="ARBA" id="ARBA00022741"/>
    </source>
</evidence>
<feature type="compositionally biased region" description="Acidic residues" evidence="4">
    <location>
        <begin position="424"/>
        <end position="435"/>
    </location>
</feature>
<dbReference type="Gene3D" id="3.30.470.20">
    <property type="entry name" value="ATP-grasp fold, B domain"/>
    <property type="match status" value="1"/>
</dbReference>
<feature type="compositionally biased region" description="Low complexity" evidence="4">
    <location>
        <begin position="54"/>
        <end position="66"/>
    </location>
</feature>
<evidence type="ECO:0008006" key="7">
    <source>
        <dbReference type="Google" id="ProtNLM"/>
    </source>
</evidence>
<feature type="region of interest" description="Disordered" evidence="4">
    <location>
        <begin position="208"/>
        <end position="334"/>
    </location>
</feature>
<feature type="region of interest" description="Disordered" evidence="4">
    <location>
        <begin position="42"/>
        <end position="78"/>
    </location>
</feature>
<organism evidence="5 6">
    <name type="scientific">Aedes albopictus</name>
    <name type="common">Asian tiger mosquito</name>
    <name type="synonym">Stegomyia albopicta</name>
    <dbReference type="NCBI Taxonomy" id="7160"/>
    <lineage>
        <taxon>Eukaryota</taxon>
        <taxon>Metazoa</taxon>
        <taxon>Ecdysozoa</taxon>
        <taxon>Arthropoda</taxon>
        <taxon>Hexapoda</taxon>
        <taxon>Insecta</taxon>
        <taxon>Pterygota</taxon>
        <taxon>Neoptera</taxon>
        <taxon>Endopterygota</taxon>
        <taxon>Diptera</taxon>
        <taxon>Nematocera</taxon>
        <taxon>Culicoidea</taxon>
        <taxon>Culicidae</taxon>
        <taxon>Culicinae</taxon>
        <taxon>Aedini</taxon>
        <taxon>Aedes</taxon>
        <taxon>Stegomyia</taxon>
    </lineage>
</organism>
<dbReference type="Pfam" id="PF03133">
    <property type="entry name" value="TTL"/>
    <property type="match status" value="1"/>
</dbReference>
<dbReference type="InterPro" id="IPR004344">
    <property type="entry name" value="TTL/TTLL_fam"/>
</dbReference>
<feature type="compositionally biased region" description="Basic and acidic residues" evidence="4">
    <location>
        <begin position="255"/>
        <end position="269"/>
    </location>
</feature>
<proteinExistence type="predicted"/>
<dbReference type="EnsemblMetazoa" id="AALFPA23_017760.R26021">
    <property type="protein sequence ID" value="AALFPA23_017760.P26021"/>
    <property type="gene ID" value="AALFPA23_017760"/>
</dbReference>
<feature type="region of interest" description="Disordered" evidence="4">
    <location>
        <begin position="388"/>
        <end position="435"/>
    </location>
</feature>
<feature type="compositionally biased region" description="Polar residues" evidence="4">
    <location>
        <begin position="323"/>
        <end position="334"/>
    </location>
</feature>
<sequence>MMRTVVLKIVFALLYLCYECFKYITTKFATIMDFKQQNGQQQFSRSSSRLKHQSSTASSNSSSSSSAPQKVTMRRRCRSESLPMAPMCEIKSSKARLHSHFHQQQHHNARTKAETPTLLIESFSLQGHGRKMLPVIASNEILPSITISNAKENVMHNGHSRLEGGINVKDVYMNDLDAYRKDRRNGYYIPGERHFESRFARNLESSFNPRNTMYDRSNRKLRARSESEPHEIYTSASMLSGGTSGSGRSTPAWANREHMRDISLKRARDNISPTLEGDETMESTPSPMLQKDSPPSKILNAAESSPLDDTTSTVQQRLGGKSTKVSGTANGSRITKTVRTRTGTAVNKYKSSLKAAPTSASAIVASGGSAAHIVGRKSVSPPLLKLLAGSTSPTPSGMSTGTSGGESVHTQDLDTETIGHSDVGEDDDLDDECEGEEDDLIDELADDDEALNGSITDSEDNYQTHLAAYQARTKSSSTSPSPSLVRGPVTSIGCVLGGCPPEGPLTPSLFPHVPPYITFSTHEEKGPPMPPAIHKVLKWKMTLITPIVVRKVLINSGFRLLKKTNDWIGIWGKHMKSPCFKTLRPYQKFNHLPGSFQIGRKDRVWRNLQTLMNRHGKKEFGFMPRTYIIPQDLKILRQMWPRYSQRNAKWIIKPPASARGTGIKVVNRWSQIPKRKPLIVQRYVDRPLLINGSKFDLRLYVLVTSINPLRVYMHTDGLARFASVKYSEKSDTLSDRYMHLTNYSINKLSNNYNANEDADACQGHKWTIKSLWSYFAEQGIDTDRLWGALRNLVLRTILAGEGPIYAMSKLNVASRYNCYELFGIDVLLDSELVPWLLEVNISPSLHSASTLDAHVKGPLVKALLNTVMYQVPPRIAMAEQKEILAEQGLEGPLCYDKRIYVTALSKAERLKHNQYIQKDMARDEYLNNILDELTPDDVRCLLLTEDELARSAPLERILPAPNSHRYVCFTEHPRYYNRLLDAWEHRYCHNRAEGIALLQSLCQQKIHLQVPPSTFKKDSNNRQQPDISSSSSSTNNENASQDSGIQSDPASSELQSQESSSTFQSQESIDQIGEELAPTKKSASVDNDAMESEKDQSQQLRSNVEESDNMRLSDKIKLILDDALLLKQQQCGDTENAIIVQQ</sequence>
<evidence type="ECO:0000313" key="5">
    <source>
        <dbReference type="EnsemblMetazoa" id="AALFPA23_017760.P26021"/>
    </source>
</evidence>
<feature type="compositionally biased region" description="Low complexity" evidence="4">
    <location>
        <begin position="389"/>
        <end position="401"/>
    </location>
</feature>
<feature type="compositionally biased region" description="Low complexity" evidence="4">
    <location>
        <begin position="234"/>
        <end position="250"/>
    </location>
</feature>
<reference evidence="6" key="1">
    <citation type="journal article" date="2015" name="Proc. Natl. Acad. Sci. U.S.A.">
        <title>Genome sequence of the Asian Tiger mosquito, Aedes albopictus, reveals insights into its biology, genetics, and evolution.</title>
        <authorList>
            <person name="Chen X.G."/>
            <person name="Jiang X."/>
            <person name="Gu J."/>
            <person name="Xu M."/>
            <person name="Wu Y."/>
            <person name="Deng Y."/>
            <person name="Zhang C."/>
            <person name="Bonizzoni M."/>
            <person name="Dermauw W."/>
            <person name="Vontas J."/>
            <person name="Armbruster P."/>
            <person name="Huang X."/>
            <person name="Yang Y."/>
            <person name="Zhang H."/>
            <person name="He W."/>
            <person name="Peng H."/>
            <person name="Liu Y."/>
            <person name="Wu K."/>
            <person name="Chen J."/>
            <person name="Lirakis M."/>
            <person name="Topalis P."/>
            <person name="Van Leeuwen T."/>
            <person name="Hall A.B."/>
            <person name="Jiang X."/>
            <person name="Thorpe C."/>
            <person name="Mueller R.L."/>
            <person name="Sun C."/>
            <person name="Waterhouse R.M."/>
            <person name="Yan G."/>
            <person name="Tu Z.J."/>
            <person name="Fang X."/>
            <person name="James A.A."/>
        </authorList>
    </citation>
    <scope>NUCLEOTIDE SEQUENCE [LARGE SCALE GENOMIC DNA]</scope>
    <source>
        <strain evidence="6">Foshan</strain>
    </source>
</reference>
<feature type="compositionally biased region" description="Polar residues" evidence="4">
    <location>
        <begin position="307"/>
        <end position="316"/>
    </location>
</feature>
<feature type="region of interest" description="Disordered" evidence="4">
    <location>
        <begin position="1012"/>
        <end position="1108"/>
    </location>
</feature>
<dbReference type="RefSeq" id="XP_062706002.1">
    <property type="nucleotide sequence ID" value="XM_062850018.1"/>
</dbReference>
<keyword evidence="6" id="KW-1185">Reference proteome</keyword>
<evidence type="ECO:0000256" key="4">
    <source>
        <dbReference type="SAM" id="MobiDB-lite"/>
    </source>
</evidence>
<dbReference type="Proteomes" id="UP000069940">
    <property type="component" value="Unassembled WGS sequence"/>
</dbReference>
<protein>
    <recommendedName>
        <fullName evidence="7">Tubulin polyglutamylase ttll4</fullName>
    </recommendedName>
</protein>
<reference evidence="5" key="2">
    <citation type="submission" date="2025-05" db="UniProtKB">
        <authorList>
            <consortium name="EnsemblMetazoa"/>
        </authorList>
    </citation>
    <scope>IDENTIFICATION</scope>
    <source>
        <strain evidence="5">Foshan</strain>
    </source>
</reference>
<feature type="compositionally biased region" description="Basic and acidic residues" evidence="4">
    <location>
        <begin position="409"/>
        <end position="423"/>
    </location>
</feature>
<evidence type="ECO:0000256" key="3">
    <source>
        <dbReference type="ARBA" id="ARBA00022840"/>
    </source>
</evidence>
<name>A0ABM1ZET7_AEDAL</name>